<protein>
    <submittedName>
        <fullName evidence="3">Uncharacterized protein</fullName>
    </submittedName>
</protein>
<feature type="transmembrane region" description="Helical" evidence="2">
    <location>
        <begin position="47"/>
        <end position="67"/>
    </location>
</feature>
<gene>
    <name evidence="3" type="ORF">GGX14DRAFT_696461</name>
</gene>
<name>A0AAD6VSW6_9AGAR</name>
<organism evidence="3 4">
    <name type="scientific">Mycena pura</name>
    <dbReference type="NCBI Taxonomy" id="153505"/>
    <lineage>
        <taxon>Eukaryota</taxon>
        <taxon>Fungi</taxon>
        <taxon>Dikarya</taxon>
        <taxon>Basidiomycota</taxon>
        <taxon>Agaricomycotina</taxon>
        <taxon>Agaricomycetes</taxon>
        <taxon>Agaricomycetidae</taxon>
        <taxon>Agaricales</taxon>
        <taxon>Marasmiineae</taxon>
        <taxon>Mycenaceae</taxon>
        <taxon>Mycena</taxon>
    </lineage>
</organism>
<feature type="region of interest" description="Disordered" evidence="1">
    <location>
        <begin position="1"/>
        <end position="37"/>
    </location>
</feature>
<dbReference type="EMBL" id="JARJCW010000017">
    <property type="protein sequence ID" value="KAJ7215399.1"/>
    <property type="molecule type" value="Genomic_DNA"/>
</dbReference>
<sequence length="278" mass="29402">MSSVSASSASSSSTQSSSFPASSSSATPTGPSCINGPPCATPPPATLYLYTFLSTLIILLVVSGGIITRSFFLRRRQQIAMANGTWVPPSPNRRESRYTLRPKPVIFDVHIPPEAEAGTKEDPDERWGTIQPFSVSDLDIASGKSTPGPSDEDAPPSTRTRRETGARIRARLLTLLRLRLHRPFRHAPAASDPVAVPALELIPPLAAAAPDPAPSPSNSHLRVSVLVVMPTPPASSSASTADDEEELPHLELGVLEADVIDSGRNSSQSGSGIEEDTK</sequence>
<dbReference type="AlphaFoldDB" id="A0AAD6VSW6"/>
<keyword evidence="2" id="KW-0472">Membrane</keyword>
<reference evidence="3" key="1">
    <citation type="submission" date="2023-03" db="EMBL/GenBank/DDBJ databases">
        <title>Massive genome expansion in bonnet fungi (Mycena s.s.) driven by repeated elements and novel gene families across ecological guilds.</title>
        <authorList>
            <consortium name="Lawrence Berkeley National Laboratory"/>
            <person name="Harder C.B."/>
            <person name="Miyauchi S."/>
            <person name="Viragh M."/>
            <person name="Kuo A."/>
            <person name="Thoen E."/>
            <person name="Andreopoulos B."/>
            <person name="Lu D."/>
            <person name="Skrede I."/>
            <person name="Drula E."/>
            <person name="Henrissat B."/>
            <person name="Morin E."/>
            <person name="Kohler A."/>
            <person name="Barry K."/>
            <person name="LaButti K."/>
            <person name="Morin E."/>
            <person name="Salamov A."/>
            <person name="Lipzen A."/>
            <person name="Mereny Z."/>
            <person name="Hegedus B."/>
            <person name="Baldrian P."/>
            <person name="Stursova M."/>
            <person name="Weitz H."/>
            <person name="Taylor A."/>
            <person name="Grigoriev I.V."/>
            <person name="Nagy L.G."/>
            <person name="Martin F."/>
            <person name="Kauserud H."/>
        </authorList>
    </citation>
    <scope>NUCLEOTIDE SEQUENCE</scope>
    <source>
        <strain evidence="3">9144</strain>
    </source>
</reference>
<evidence type="ECO:0000256" key="1">
    <source>
        <dbReference type="SAM" id="MobiDB-lite"/>
    </source>
</evidence>
<keyword evidence="2" id="KW-1133">Transmembrane helix</keyword>
<evidence type="ECO:0000256" key="2">
    <source>
        <dbReference type="SAM" id="Phobius"/>
    </source>
</evidence>
<feature type="region of interest" description="Disordered" evidence="1">
    <location>
        <begin position="138"/>
        <end position="166"/>
    </location>
</feature>
<evidence type="ECO:0000313" key="3">
    <source>
        <dbReference type="EMBL" id="KAJ7215399.1"/>
    </source>
</evidence>
<comment type="caution">
    <text evidence="3">The sequence shown here is derived from an EMBL/GenBank/DDBJ whole genome shotgun (WGS) entry which is preliminary data.</text>
</comment>
<evidence type="ECO:0000313" key="4">
    <source>
        <dbReference type="Proteomes" id="UP001219525"/>
    </source>
</evidence>
<accession>A0AAD6VSW6</accession>
<feature type="compositionally biased region" description="Low complexity" evidence="1">
    <location>
        <begin position="1"/>
        <end position="32"/>
    </location>
</feature>
<dbReference type="Proteomes" id="UP001219525">
    <property type="component" value="Unassembled WGS sequence"/>
</dbReference>
<proteinExistence type="predicted"/>
<keyword evidence="4" id="KW-1185">Reference proteome</keyword>
<keyword evidence="2" id="KW-0812">Transmembrane</keyword>
<feature type="region of interest" description="Disordered" evidence="1">
    <location>
        <begin position="231"/>
        <end position="278"/>
    </location>
</feature>